<dbReference type="AlphaFoldDB" id="G7YLZ1"/>
<dbReference type="PANTHER" id="PTHR10638">
    <property type="entry name" value="COPPER AMINE OXIDASE"/>
    <property type="match status" value="1"/>
</dbReference>
<protein>
    <recommendedName>
        <fullName evidence="1">Amine oxidase</fullName>
        <ecNumber evidence="1">1.4.3.-</ecNumber>
    </recommendedName>
</protein>
<keyword evidence="1" id="KW-0801">TPQ</keyword>
<feature type="domain" description="Copper amine oxidase catalytic" evidence="2">
    <location>
        <begin position="146"/>
        <end position="233"/>
    </location>
</feature>
<sequence length="346" mass="38338">MGSPDVSLGELRVQQLQTELTTLFVFSVLFTFDNVQYESSGASAPVPISTQERLLGLTCEEGGKCRKSKAGLVAYCRVHVNESGGTNVVAYLARADCSRLFPTKTGLSQHHHHAHSTEHNAAKLGRELVELIDVREDNLAGFFLKRYQLVVTRQHDSEPYASSIFNGVDLTSPEVDFEAFSLDNESIYNEDIVLWLTVGNIHLPRHEDLPNTVTSGGRLSFFVQPHNLFRHSPDAYSCDRVYTNTCITLLGELMGNLRKLTPVLVGTREKSGYKETPLSLAGHQMSVTLMLLIIDEIALPDNILMFFKQTGTMSTKVVHLKAQSMGVLLIKEIQMSIALDGKNDNA</sequence>
<dbReference type="GO" id="GO:0048038">
    <property type="term" value="F:quinone binding"/>
    <property type="evidence" value="ECO:0007669"/>
    <property type="project" value="InterPro"/>
</dbReference>
<dbReference type="GO" id="GO:0009308">
    <property type="term" value="P:amine metabolic process"/>
    <property type="evidence" value="ECO:0007669"/>
    <property type="project" value="UniProtKB-UniRule"/>
</dbReference>
<dbReference type="EC" id="1.4.3.-" evidence="1"/>
<accession>G7YLZ1</accession>
<gene>
    <name evidence="3" type="ORF">CLF_111776</name>
</gene>
<dbReference type="InterPro" id="IPR036460">
    <property type="entry name" value="Cu_amine_oxidase_C_sf"/>
</dbReference>
<evidence type="ECO:0000313" key="4">
    <source>
        <dbReference type="Proteomes" id="UP000008909"/>
    </source>
</evidence>
<keyword evidence="4" id="KW-1185">Reference proteome</keyword>
<dbReference type="SUPFAM" id="SSF49998">
    <property type="entry name" value="Amine oxidase catalytic domain"/>
    <property type="match status" value="1"/>
</dbReference>
<comment type="cofactor">
    <cofactor evidence="1">
        <name>Cu cation</name>
        <dbReference type="ChEBI" id="CHEBI:23378"/>
    </cofactor>
    <text evidence="1">Contains 1 topaquinone per subunit.</text>
</comment>
<comment type="PTM">
    <text evidence="1">Topaquinone (TPQ) is generated by copper-dependent autoxidation of a specific tyrosyl residue.</text>
</comment>
<keyword evidence="1" id="KW-0560">Oxidoreductase</keyword>
<dbReference type="PANTHER" id="PTHR10638:SF20">
    <property type="entry name" value="AMINE OXIDASE"/>
    <property type="match status" value="1"/>
</dbReference>
<reference evidence="3" key="1">
    <citation type="journal article" date="2011" name="Genome Biol.">
        <title>The draft genome of the carcinogenic human liver fluke Clonorchis sinensis.</title>
        <authorList>
            <person name="Wang X."/>
            <person name="Chen W."/>
            <person name="Huang Y."/>
            <person name="Sun J."/>
            <person name="Men J."/>
            <person name="Liu H."/>
            <person name="Luo F."/>
            <person name="Guo L."/>
            <person name="Lv X."/>
            <person name="Deng C."/>
            <person name="Zhou C."/>
            <person name="Fan Y."/>
            <person name="Li X."/>
            <person name="Huang L."/>
            <person name="Hu Y."/>
            <person name="Liang C."/>
            <person name="Hu X."/>
            <person name="Xu J."/>
            <person name="Yu X."/>
        </authorList>
    </citation>
    <scope>NUCLEOTIDE SEQUENCE [LARGE SCALE GENOMIC DNA]</scope>
    <source>
        <strain evidence="3">Henan</strain>
    </source>
</reference>
<dbReference type="GO" id="GO:0005886">
    <property type="term" value="C:plasma membrane"/>
    <property type="evidence" value="ECO:0007669"/>
    <property type="project" value="TreeGrafter"/>
</dbReference>
<dbReference type="Gene3D" id="2.70.98.20">
    <property type="entry name" value="Copper amine oxidase, catalytic domain"/>
    <property type="match status" value="1"/>
</dbReference>
<organism evidence="3 4">
    <name type="scientific">Clonorchis sinensis</name>
    <name type="common">Chinese liver fluke</name>
    <dbReference type="NCBI Taxonomy" id="79923"/>
    <lineage>
        <taxon>Eukaryota</taxon>
        <taxon>Metazoa</taxon>
        <taxon>Spiralia</taxon>
        <taxon>Lophotrochozoa</taxon>
        <taxon>Platyhelminthes</taxon>
        <taxon>Trematoda</taxon>
        <taxon>Digenea</taxon>
        <taxon>Opisthorchiida</taxon>
        <taxon>Opisthorchiata</taxon>
        <taxon>Opisthorchiidae</taxon>
        <taxon>Clonorchis</taxon>
    </lineage>
</organism>
<reference key="2">
    <citation type="submission" date="2011-10" db="EMBL/GenBank/DDBJ databases">
        <title>The genome and transcriptome sequence of Clonorchis sinensis provide insights into the carcinogenic liver fluke.</title>
        <authorList>
            <person name="Wang X."/>
            <person name="Huang Y."/>
            <person name="Chen W."/>
            <person name="Liu H."/>
            <person name="Guo L."/>
            <person name="Chen Y."/>
            <person name="Luo F."/>
            <person name="Zhou W."/>
            <person name="Sun J."/>
            <person name="Mao Q."/>
            <person name="Liang P."/>
            <person name="Zhou C."/>
            <person name="Tian Y."/>
            <person name="Men J."/>
            <person name="Lv X."/>
            <person name="Huang L."/>
            <person name="Zhou J."/>
            <person name="Hu Y."/>
            <person name="Li R."/>
            <person name="Zhang F."/>
            <person name="Lei H."/>
            <person name="Li X."/>
            <person name="Hu X."/>
            <person name="Liang C."/>
            <person name="Xu J."/>
            <person name="Wu Z."/>
            <person name="Yu X."/>
        </authorList>
    </citation>
    <scope>NUCLEOTIDE SEQUENCE</scope>
    <source>
        <strain>Henan</strain>
    </source>
</reference>
<dbReference type="InterPro" id="IPR000269">
    <property type="entry name" value="Cu_amine_oxidase"/>
</dbReference>
<dbReference type="Pfam" id="PF01179">
    <property type="entry name" value="Cu_amine_oxid"/>
    <property type="match status" value="1"/>
</dbReference>
<dbReference type="InterPro" id="IPR049947">
    <property type="entry name" value="Cu_Am_Ox_Cu-bd"/>
</dbReference>
<evidence type="ECO:0000256" key="1">
    <source>
        <dbReference type="RuleBase" id="RU000672"/>
    </source>
</evidence>
<dbReference type="GO" id="GO:0005507">
    <property type="term" value="F:copper ion binding"/>
    <property type="evidence" value="ECO:0007669"/>
    <property type="project" value="InterPro"/>
</dbReference>
<evidence type="ECO:0000313" key="3">
    <source>
        <dbReference type="EMBL" id="GAA53972.1"/>
    </source>
</evidence>
<dbReference type="GO" id="GO:0008131">
    <property type="term" value="F:primary methylamine oxidase activity"/>
    <property type="evidence" value="ECO:0007669"/>
    <property type="project" value="InterPro"/>
</dbReference>
<dbReference type="PROSITE" id="PS01165">
    <property type="entry name" value="COPPER_AMINE_OXID_2"/>
    <property type="match status" value="1"/>
</dbReference>
<proteinExistence type="inferred from homology"/>
<dbReference type="InterPro" id="IPR015798">
    <property type="entry name" value="Cu_amine_oxidase_C"/>
</dbReference>
<evidence type="ECO:0000259" key="2">
    <source>
        <dbReference type="Pfam" id="PF01179"/>
    </source>
</evidence>
<dbReference type="EMBL" id="DF143670">
    <property type="protein sequence ID" value="GAA53972.1"/>
    <property type="molecule type" value="Genomic_DNA"/>
</dbReference>
<dbReference type="Proteomes" id="UP000008909">
    <property type="component" value="Unassembled WGS sequence"/>
</dbReference>
<name>G7YLZ1_CLOSI</name>
<keyword evidence="1" id="KW-0479">Metal-binding</keyword>
<comment type="similarity">
    <text evidence="1">Belongs to the copper/topaquinone oxidase family.</text>
</comment>
<keyword evidence="1" id="KW-0186">Copper</keyword>